<evidence type="ECO:0000313" key="3">
    <source>
        <dbReference type="Proteomes" id="UP001597058"/>
    </source>
</evidence>
<proteinExistence type="predicted"/>
<keyword evidence="1" id="KW-0812">Transmembrane</keyword>
<feature type="transmembrane region" description="Helical" evidence="1">
    <location>
        <begin position="161"/>
        <end position="179"/>
    </location>
</feature>
<feature type="transmembrane region" description="Helical" evidence="1">
    <location>
        <begin position="58"/>
        <end position="76"/>
    </location>
</feature>
<keyword evidence="1" id="KW-0472">Membrane</keyword>
<reference evidence="3" key="1">
    <citation type="journal article" date="2019" name="Int. J. Syst. Evol. Microbiol.">
        <title>The Global Catalogue of Microorganisms (GCM) 10K type strain sequencing project: providing services to taxonomists for standard genome sequencing and annotation.</title>
        <authorList>
            <consortium name="The Broad Institute Genomics Platform"/>
            <consortium name="The Broad Institute Genome Sequencing Center for Infectious Disease"/>
            <person name="Wu L."/>
            <person name="Ma J."/>
        </authorList>
    </citation>
    <scope>NUCLEOTIDE SEQUENCE [LARGE SCALE GENOMIC DNA]</scope>
    <source>
        <strain evidence="3">CGMCC 4.7020</strain>
    </source>
</reference>
<sequence length="221" mass="24450">MGNDQADLISSTYRPVMAIRLLASVAVICGIAPKLCAVLVLAGLFCELIYEYRYNTTYMALMVACLLPAGNIGTGFTFSDEASSANTWAQFLAVLITLDLYWNGVWLKIRSPQFMSGLLLAQFVHGAEKVKDRLPYREFFYPRLLLKIMDDGPAGVKKWRLAAQMTIFLEVVIPIALFVPQARPWAIAIGVLVHLAFALLKPRGIIGFSIATLASYILFVP</sequence>
<evidence type="ECO:0000256" key="1">
    <source>
        <dbReference type="SAM" id="Phobius"/>
    </source>
</evidence>
<protein>
    <recommendedName>
        <fullName evidence="4">HTTM domain-containing protein</fullName>
    </recommendedName>
</protein>
<organism evidence="2 3">
    <name type="scientific">Streptomyces kaempferi</name>
    <dbReference type="NCBI Taxonomy" id="333725"/>
    <lineage>
        <taxon>Bacteria</taxon>
        <taxon>Bacillati</taxon>
        <taxon>Actinomycetota</taxon>
        <taxon>Actinomycetes</taxon>
        <taxon>Kitasatosporales</taxon>
        <taxon>Streptomycetaceae</taxon>
        <taxon>Streptomyces</taxon>
    </lineage>
</organism>
<keyword evidence="1" id="KW-1133">Transmembrane helix</keyword>
<gene>
    <name evidence="2" type="ORF">ACFQ5X_31850</name>
</gene>
<accession>A0ABW3XM60</accession>
<evidence type="ECO:0008006" key="4">
    <source>
        <dbReference type="Google" id="ProtNLM"/>
    </source>
</evidence>
<comment type="caution">
    <text evidence="2">The sequence shown here is derived from an EMBL/GenBank/DDBJ whole genome shotgun (WGS) entry which is preliminary data.</text>
</comment>
<dbReference type="Proteomes" id="UP001597058">
    <property type="component" value="Unassembled WGS sequence"/>
</dbReference>
<feature type="transmembrane region" description="Helical" evidence="1">
    <location>
        <begin position="21"/>
        <end position="46"/>
    </location>
</feature>
<dbReference type="EMBL" id="JBHTMM010000052">
    <property type="protein sequence ID" value="MFD1310425.1"/>
    <property type="molecule type" value="Genomic_DNA"/>
</dbReference>
<evidence type="ECO:0000313" key="2">
    <source>
        <dbReference type="EMBL" id="MFD1310425.1"/>
    </source>
</evidence>
<keyword evidence="3" id="KW-1185">Reference proteome</keyword>
<name>A0ABW3XM60_9ACTN</name>
<feature type="transmembrane region" description="Helical" evidence="1">
    <location>
        <begin position="88"/>
        <end position="107"/>
    </location>
</feature>
<dbReference type="RefSeq" id="WP_381329717.1">
    <property type="nucleotide sequence ID" value="NZ_JBHTMM010000052.1"/>
</dbReference>